<dbReference type="EMBL" id="CAMGYJ010000006">
    <property type="protein sequence ID" value="CAI0433984.1"/>
    <property type="molecule type" value="Genomic_DNA"/>
</dbReference>
<proteinExistence type="predicted"/>
<dbReference type="InterPro" id="IPR040256">
    <property type="entry name" value="At4g02000-like"/>
</dbReference>
<evidence type="ECO:0000313" key="3">
    <source>
        <dbReference type="Proteomes" id="UP001154282"/>
    </source>
</evidence>
<sequence>MFSNKIKALWRPAGAVEIMAHGQECFLVKLSNDADYYRALTEDPWNYGSLGAATALPLKLDFHTLHQQRAKFARVAVEIDLTRPLVTQIRLDGKWKYIEYENLSMVCFECGKVGHTTTSYPSLLPTSVAGAMVSSPEFCSPATLEEKMGFGPWMQVTRRFP</sequence>
<feature type="domain" description="DUF4283" evidence="1">
    <location>
        <begin position="4"/>
        <end position="49"/>
    </location>
</feature>
<accession>A0AAV0LJL7</accession>
<evidence type="ECO:0000313" key="2">
    <source>
        <dbReference type="EMBL" id="CAI0433984.1"/>
    </source>
</evidence>
<reference evidence="2" key="1">
    <citation type="submission" date="2022-08" db="EMBL/GenBank/DDBJ databases">
        <authorList>
            <person name="Gutierrez-Valencia J."/>
        </authorList>
    </citation>
    <scope>NUCLEOTIDE SEQUENCE</scope>
</reference>
<evidence type="ECO:0000259" key="1">
    <source>
        <dbReference type="Pfam" id="PF14111"/>
    </source>
</evidence>
<dbReference type="AlphaFoldDB" id="A0AAV0LJL7"/>
<protein>
    <recommendedName>
        <fullName evidence="1">DUF4283 domain-containing protein</fullName>
    </recommendedName>
</protein>
<dbReference type="PANTHER" id="PTHR31286:SF99">
    <property type="entry name" value="DUF4283 DOMAIN-CONTAINING PROTEIN"/>
    <property type="match status" value="1"/>
</dbReference>
<keyword evidence="3" id="KW-1185">Reference proteome</keyword>
<comment type="caution">
    <text evidence="2">The sequence shown here is derived from an EMBL/GenBank/DDBJ whole genome shotgun (WGS) entry which is preliminary data.</text>
</comment>
<dbReference type="Proteomes" id="UP001154282">
    <property type="component" value="Unassembled WGS sequence"/>
</dbReference>
<gene>
    <name evidence="2" type="ORF">LITE_LOCUS24108</name>
</gene>
<name>A0AAV0LJL7_9ROSI</name>
<dbReference type="InterPro" id="IPR025558">
    <property type="entry name" value="DUF4283"/>
</dbReference>
<organism evidence="2 3">
    <name type="scientific">Linum tenue</name>
    <dbReference type="NCBI Taxonomy" id="586396"/>
    <lineage>
        <taxon>Eukaryota</taxon>
        <taxon>Viridiplantae</taxon>
        <taxon>Streptophyta</taxon>
        <taxon>Embryophyta</taxon>
        <taxon>Tracheophyta</taxon>
        <taxon>Spermatophyta</taxon>
        <taxon>Magnoliopsida</taxon>
        <taxon>eudicotyledons</taxon>
        <taxon>Gunneridae</taxon>
        <taxon>Pentapetalae</taxon>
        <taxon>rosids</taxon>
        <taxon>fabids</taxon>
        <taxon>Malpighiales</taxon>
        <taxon>Linaceae</taxon>
        <taxon>Linum</taxon>
    </lineage>
</organism>
<dbReference type="Pfam" id="PF14111">
    <property type="entry name" value="DUF4283"/>
    <property type="match status" value="1"/>
</dbReference>
<dbReference type="PANTHER" id="PTHR31286">
    <property type="entry name" value="GLYCINE-RICH CELL WALL STRUCTURAL PROTEIN 1.8-LIKE"/>
    <property type="match status" value="1"/>
</dbReference>